<dbReference type="InterPro" id="IPR034505">
    <property type="entry name" value="Coproporphyrinogen-III_oxidase"/>
</dbReference>
<keyword evidence="13" id="KW-1185">Reference proteome</keyword>
<dbReference type="InterPro" id="IPR058240">
    <property type="entry name" value="rSAM_sf"/>
</dbReference>
<keyword evidence="8 10" id="KW-0411">Iron-sulfur</keyword>
<dbReference type="SUPFAM" id="SSF102114">
    <property type="entry name" value="Radical SAM enzymes"/>
    <property type="match status" value="1"/>
</dbReference>
<feature type="domain" description="Radical SAM core" evidence="11">
    <location>
        <begin position="3"/>
        <end position="238"/>
    </location>
</feature>
<comment type="cofactor">
    <cofactor evidence="1">
        <name>[4Fe-4S] cluster</name>
        <dbReference type="ChEBI" id="CHEBI:49883"/>
    </cofactor>
</comment>
<comment type="function">
    <text evidence="10">Probably acts as a heme chaperone, transferring heme to an unknown acceptor. Binds one molecule of heme per monomer, possibly covalently. Binds 1 [4Fe-4S] cluster. The cluster is coordinated with 3 cysteines and an exchangeable S-adenosyl-L-methionine.</text>
</comment>
<dbReference type="NCBIfam" id="TIGR00539">
    <property type="entry name" value="hemN_rel"/>
    <property type="match status" value="1"/>
</dbReference>
<evidence type="ECO:0000256" key="1">
    <source>
        <dbReference type="ARBA" id="ARBA00001966"/>
    </source>
</evidence>
<keyword evidence="10" id="KW-0004">4Fe-4S</keyword>
<dbReference type="Pfam" id="PF04055">
    <property type="entry name" value="Radical_SAM"/>
    <property type="match status" value="1"/>
</dbReference>
<evidence type="ECO:0000256" key="4">
    <source>
        <dbReference type="ARBA" id="ARBA00022617"/>
    </source>
</evidence>
<dbReference type="SMART" id="SM00729">
    <property type="entry name" value="Elp3"/>
    <property type="match status" value="1"/>
</dbReference>
<evidence type="ECO:0000256" key="8">
    <source>
        <dbReference type="ARBA" id="ARBA00023014"/>
    </source>
</evidence>
<evidence type="ECO:0000256" key="5">
    <source>
        <dbReference type="ARBA" id="ARBA00022691"/>
    </source>
</evidence>
<sequence length="380" mass="43886">MTYNNNKPLSLYIHLPWCVKKCPYCDFNAHPVKGEIPKENYINHLIEDLNSHSELLHNRYIQSIFIGGGTPSLFTAQELSPLLSAIRAFPHDPDMEVTIEVNPGVIDLKQFSGYYAIGINRISIGGQSFCDDMLSNLGRVHSGIMTHWAIREAKSCGFERINLDIMYALPHQTLDQALYDLETFLSYELEHLSWYQLNIEPNTLFAAKQPILPKEHLITTIEELGTELLHTHSYQQYEISAWTKNKRSTHNTNYWHFGDYLGIGCGAHSKITHTHPFNIQRLIKHKHPKAYMTDTKIQLDQFVPESERLLELAIGYFRTRDKLSFTDFKEKTGLNEHYLKSALNQAFELKLVEYGDDYIQTTKKGWLNFNDICLSLSEQS</sequence>
<dbReference type="SFLD" id="SFLDF00288">
    <property type="entry name" value="HemN-like__clustered_with_nucl"/>
    <property type="match status" value="1"/>
</dbReference>
<dbReference type="CDD" id="cd01335">
    <property type="entry name" value="Radical_SAM"/>
    <property type="match status" value="1"/>
</dbReference>
<keyword evidence="6 10" id="KW-0479">Metal-binding</keyword>
<dbReference type="SFLD" id="SFLDG01065">
    <property type="entry name" value="anaerobic_coproporphyrinogen-I"/>
    <property type="match status" value="2"/>
</dbReference>
<dbReference type="InterPro" id="IPR006638">
    <property type="entry name" value="Elp3/MiaA/NifB-like_rSAM"/>
</dbReference>
<dbReference type="InterPro" id="IPR007197">
    <property type="entry name" value="rSAM"/>
</dbReference>
<dbReference type="EMBL" id="CP092900">
    <property type="protein sequence ID" value="UTC24899.1"/>
    <property type="molecule type" value="Genomic_DNA"/>
</dbReference>
<comment type="subcellular location">
    <subcellularLocation>
        <location evidence="10">Cytoplasm</location>
    </subcellularLocation>
</comment>
<dbReference type="SFLD" id="SFLDS00029">
    <property type="entry name" value="Radical_SAM"/>
    <property type="match status" value="2"/>
</dbReference>
<comment type="similarity">
    <text evidence="2">Belongs to the anaerobic coproporphyrinogen-III oxidase family. HemW subfamily.</text>
</comment>
<evidence type="ECO:0000256" key="9">
    <source>
        <dbReference type="ARBA" id="ARBA00023186"/>
    </source>
</evidence>
<reference evidence="12 13" key="1">
    <citation type="journal article" date="2022" name="Nat. Microbiol.">
        <title>The microbiome of a bacterivorous marine choanoflagellate contains a resource-demanding obligate bacterial associate.</title>
        <authorList>
            <person name="Needham D.M."/>
            <person name="Poirier C."/>
            <person name="Bachy C."/>
            <person name="George E.E."/>
            <person name="Wilken S."/>
            <person name="Yung C.C.M."/>
            <person name="Limardo A.J."/>
            <person name="Morando M."/>
            <person name="Sudek L."/>
            <person name="Malmstrom R.R."/>
            <person name="Keeling P.J."/>
            <person name="Santoro A.E."/>
            <person name="Worden A.Z."/>
        </authorList>
    </citation>
    <scope>NUCLEOTIDE SEQUENCE [LARGE SCALE GENOMIC DNA]</scope>
    <source>
        <strain evidence="12 13">Comchoano-1</strain>
    </source>
</reference>
<gene>
    <name evidence="12" type="primary">hemW</name>
    <name evidence="12" type="ORF">MMH89_01885</name>
</gene>
<evidence type="ECO:0000256" key="3">
    <source>
        <dbReference type="ARBA" id="ARBA00017228"/>
    </source>
</evidence>
<dbReference type="Gene3D" id="3.20.20.70">
    <property type="entry name" value="Aldolase class I"/>
    <property type="match status" value="1"/>
</dbReference>
<dbReference type="PANTHER" id="PTHR13932">
    <property type="entry name" value="COPROPORPHYRINIGEN III OXIDASE"/>
    <property type="match status" value="1"/>
</dbReference>
<keyword evidence="5 10" id="KW-0949">S-adenosyl-L-methionine</keyword>
<accession>A0ABY5DKX7</accession>
<evidence type="ECO:0000256" key="6">
    <source>
        <dbReference type="ARBA" id="ARBA00022723"/>
    </source>
</evidence>
<evidence type="ECO:0000259" key="11">
    <source>
        <dbReference type="PROSITE" id="PS51918"/>
    </source>
</evidence>
<dbReference type="InterPro" id="IPR013785">
    <property type="entry name" value="Aldolase_TIM"/>
</dbReference>
<keyword evidence="4 10" id="KW-0349">Heme</keyword>
<dbReference type="Proteomes" id="UP001055955">
    <property type="component" value="Chromosome"/>
</dbReference>
<keyword evidence="7 10" id="KW-0408">Iron</keyword>
<evidence type="ECO:0000256" key="2">
    <source>
        <dbReference type="ARBA" id="ARBA00006100"/>
    </source>
</evidence>
<protein>
    <recommendedName>
        <fullName evidence="3 10">Heme chaperone HemW</fullName>
    </recommendedName>
</protein>
<name>A0ABY5DKX7_9GAMM</name>
<dbReference type="RefSeq" id="WP_258568688.1">
    <property type="nucleotide sequence ID" value="NZ_CP092900.1"/>
</dbReference>
<evidence type="ECO:0000256" key="10">
    <source>
        <dbReference type="RuleBase" id="RU364116"/>
    </source>
</evidence>
<dbReference type="PANTHER" id="PTHR13932:SF5">
    <property type="entry name" value="RADICAL S-ADENOSYL METHIONINE DOMAIN-CONTAINING PROTEIN 1, MITOCHONDRIAL"/>
    <property type="match status" value="1"/>
</dbReference>
<proteinExistence type="inferred from homology"/>
<organism evidence="12 13">
    <name type="scientific">Candidatus Comchoanobacter bicostacola</name>
    <dbReference type="NCBI Taxonomy" id="2919598"/>
    <lineage>
        <taxon>Bacteria</taxon>
        <taxon>Pseudomonadati</taxon>
        <taxon>Pseudomonadota</taxon>
        <taxon>Gammaproteobacteria</taxon>
        <taxon>Candidatus Comchoanobacterales</taxon>
        <taxon>Candidatus Comchoanobacteraceae</taxon>
        <taxon>Candidatus Comchoanobacter</taxon>
    </lineage>
</organism>
<evidence type="ECO:0000313" key="12">
    <source>
        <dbReference type="EMBL" id="UTC24899.1"/>
    </source>
</evidence>
<evidence type="ECO:0000313" key="13">
    <source>
        <dbReference type="Proteomes" id="UP001055955"/>
    </source>
</evidence>
<dbReference type="SFLD" id="SFLDF00562">
    <property type="entry name" value="HemN-like__clustered_with_heat"/>
    <property type="match status" value="1"/>
</dbReference>
<dbReference type="PROSITE" id="PS51918">
    <property type="entry name" value="RADICAL_SAM"/>
    <property type="match status" value="1"/>
</dbReference>
<dbReference type="InterPro" id="IPR004559">
    <property type="entry name" value="HemW-like"/>
</dbReference>
<keyword evidence="10" id="KW-0963">Cytoplasm</keyword>
<evidence type="ECO:0000256" key="7">
    <source>
        <dbReference type="ARBA" id="ARBA00023004"/>
    </source>
</evidence>
<keyword evidence="9 10" id="KW-0143">Chaperone</keyword>